<evidence type="ECO:0000313" key="2">
    <source>
        <dbReference type="Proteomes" id="UP000266113"/>
    </source>
</evidence>
<evidence type="ECO:0000313" key="1">
    <source>
        <dbReference type="EMBL" id="RIE17338.1"/>
    </source>
</evidence>
<dbReference type="AlphaFoldDB" id="A0A398DYT6"/>
<comment type="caution">
    <text evidence="1">The sequence shown here is derived from an EMBL/GenBank/DDBJ whole genome shotgun (WGS) entry which is preliminary data.</text>
</comment>
<protein>
    <submittedName>
        <fullName evidence="1">Uncharacterized protein</fullName>
    </submittedName>
</protein>
<sequence length="78" mass="9284">RLTLQTDRASSFYCLLYMQGQYDLQKPNHQRFLRYELSVNNADLPFTPFPFRHHLLWVPDTQGFWNPGTGKTLMYTSL</sequence>
<gene>
    <name evidence="1" type="ORF">SMC1_02025</name>
</gene>
<organism evidence="1 2">
    <name type="scientific">Candidatus Cryosericum septentrionale</name>
    <dbReference type="NCBI Taxonomy" id="2290913"/>
    <lineage>
        <taxon>Bacteria</taxon>
        <taxon>Pseudomonadati</taxon>
        <taxon>Caldisericota/Cryosericota group</taxon>
        <taxon>Candidatus Cryosericota</taxon>
        <taxon>Candidatus Cryosericia</taxon>
        <taxon>Candidatus Cryosericales</taxon>
        <taxon>Candidatus Cryosericaceae</taxon>
        <taxon>Candidatus Cryosericum</taxon>
    </lineage>
</organism>
<feature type="non-terminal residue" evidence="1">
    <location>
        <position position="1"/>
    </location>
</feature>
<accession>A0A398DYT6</accession>
<keyword evidence="2" id="KW-1185">Reference proteome</keyword>
<proteinExistence type="predicted"/>
<name>A0A398DYT6_9BACT</name>
<dbReference type="EMBL" id="QXIY01000007">
    <property type="protein sequence ID" value="RIE17338.1"/>
    <property type="molecule type" value="Genomic_DNA"/>
</dbReference>
<dbReference type="Proteomes" id="UP000266113">
    <property type="component" value="Unassembled WGS sequence"/>
</dbReference>
<reference evidence="1 2" key="1">
    <citation type="submission" date="2018-09" db="EMBL/GenBank/DDBJ databases">
        <title>Discovery and Ecogenomic Context for Candidatus Cryosericales, a Global Caldiserica Order Active in Thawing Permafrost.</title>
        <authorList>
            <person name="Martinez M.A."/>
            <person name="Woodcroft B.J."/>
            <person name="Ignacio Espinoza J.C."/>
            <person name="Zayed A."/>
            <person name="Singleton C.M."/>
            <person name="Boyd J."/>
            <person name="Li Y.-F."/>
            <person name="Purvine S."/>
            <person name="Maughan H."/>
            <person name="Hodgkins S.B."/>
            <person name="Anderson D."/>
            <person name="Sederholm M."/>
            <person name="Temperton B."/>
            <person name="Saleska S.R."/>
            <person name="Tyson G.W."/>
            <person name="Rich V.I."/>
        </authorList>
    </citation>
    <scope>NUCLEOTIDE SEQUENCE [LARGE SCALE GENOMIC DNA]</scope>
    <source>
        <strain evidence="1 2">SMC1</strain>
    </source>
</reference>